<feature type="chain" id="PRO_5002430019" evidence="1">
    <location>
        <begin position="23"/>
        <end position="502"/>
    </location>
</feature>
<proteinExistence type="predicted"/>
<dbReference type="AlphaFoldDB" id="A0A0E9MZQ8"/>
<dbReference type="Proteomes" id="UP000033121">
    <property type="component" value="Unassembled WGS sequence"/>
</dbReference>
<sequence>MRSRIIFLLACLAVLAAGQLAAQSGSKTKLKVLFVGYDPSKPAPETSRSYPGMMSKEEFLKEYPVRMPAFKALLSQYFTEVATVDCRDWKAADSEPYDVTIFDFRTKELEPTRWDTTADGERRYISPRYLPDNFSRPVVFIASTASEMGDRIGLKLDWLCLCLDADAHHMNASHPIFKGPVNKVTPTMVIKNTPEGIYHYASGDTVPKQIPMWRVQKDGYMEGKPVRIGLVSRGSRFLEGPDAEVISSGVNQKDVTAVALARHGNFFLWGFGASPADMTEEAKQVFVNAVAYMKQFNGRVPITLKYSQTMATTDRVKEIQHNLSRKVYEDYVQQIKAFNEQSVKSKKDLDEKKAKGIALTSSEEESLQYLGNEQAIPTWEEFSAMMMGRFAQQFNGNVDGFKKYLNDNIDYVYCDPYGHDSYTIDTLVQQIGVSNHSIKLLETCINMLKENKKPDLALAVLKKYTPEKFNSAAEWQQWLNKNRKKLYFTETSGYRFQVNTYN</sequence>
<gene>
    <name evidence="2" type="ORF">FPE01S_02_01230</name>
</gene>
<dbReference type="RefSeq" id="WP_046368966.1">
    <property type="nucleotide sequence ID" value="NZ_BBWV01000002.1"/>
</dbReference>
<comment type="caution">
    <text evidence="2">The sequence shown here is derived from an EMBL/GenBank/DDBJ whole genome shotgun (WGS) entry which is preliminary data.</text>
</comment>
<organism evidence="2 3">
    <name type="scientific">Flavihumibacter petaseus NBRC 106054</name>
    <dbReference type="NCBI Taxonomy" id="1220578"/>
    <lineage>
        <taxon>Bacteria</taxon>
        <taxon>Pseudomonadati</taxon>
        <taxon>Bacteroidota</taxon>
        <taxon>Chitinophagia</taxon>
        <taxon>Chitinophagales</taxon>
        <taxon>Chitinophagaceae</taxon>
        <taxon>Flavihumibacter</taxon>
    </lineage>
</organism>
<dbReference type="OrthoDB" id="243450at2"/>
<dbReference type="STRING" id="1220578.FPE01S_02_01230"/>
<evidence type="ECO:0000313" key="2">
    <source>
        <dbReference type="EMBL" id="GAO43018.1"/>
    </source>
</evidence>
<evidence type="ECO:0000256" key="1">
    <source>
        <dbReference type="SAM" id="SignalP"/>
    </source>
</evidence>
<keyword evidence="1" id="KW-0732">Signal</keyword>
<evidence type="ECO:0000313" key="3">
    <source>
        <dbReference type="Proteomes" id="UP000033121"/>
    </source>
</evidence>
<feature type="signal peptide" evidence="1">
    <location>
        <begin position="1"/>
        <end position="22"/>
    </location>
</feature>
<protein>
    <submittedName>
        <fullName evidence="2">Uncharacterized protein</fullName>
    </submittedName>
</protein>
<accession>A0A0E9MZQ8</accession>
<dbReference type="EMBL" id="BBWV01000002">
    <property type="protein sequence ID" value="GAO43018.1"/>
    <property type="molecule type" value="Genomic_DNA"/>
</dbReference>
<keyword evidence="3" id="KW-1185">Reference proteome</keyword>
<reference evidence="2 3" key="1">
    <citation type="submission" date="2015-04" db="EMBL/GenBank/DDBJ databases">
        <title>Whole genome shotgun sequence of Flavihumibacter petaseus NBRC 106054.</title>
        <authorList>
            <person name="Miyazawa S."/>
            <person name="Hosoyama A."/>
            <person name="Hashimoto M."/>
            <person name="Noguchi M."/>
            <person name="Tsuchikane K."/>
            <person name="Ohji S."/>
            <person name="Yamazoe A."/>
            <person name="Ichikawa N."/>
            <person name="Kimura A."/>
            <person name="Fujita N."/>
        </authorList>
    </citation>
    <scope>NUCLEOTIDE SEQUENCE [LARGE SCALE GENOMIC DNA]</scope>
    <source>
        <strain evidence="2 3">NBRC 106054</strain>
    </source>
</reference>
<name>A0A0E9MZQ8_9BACT</name>